<dbReference type="GO" id="GO:0005634">
    <property type="term" value="C:nucleus"/>
    <property type="evidence" value="ECO:0007669"/>
    <property type="project" value="TreeGrafter"/>
</dbReference>
<dbReference type="PANTHER" id="PTHR12341">
    <property type="entry name" value="5'-&gt;3' EXORIBONUCLEASE"/>
    <property type="match status" value="1"/>
</dbReference>
<name>A0A8J2S5C1_9STRA</name>
<keyword evidence="2" id="KW-0862">Zinc</keyword>
<dbReference type="EMBL" id="CAKKNE010000001">
    <property type="protein sequence ID" value="CAH0364708.1"/>
    <property type="molecule type" value="Genomic_DNA"/>
</dbReference>
<feature type="compositionally biased region" description="Basic residues" evidence="3">
    <location>
        <begin position="807"/>
        <end position="816"/>
    </location>
</feature>
<dbReference type="GO" id="GO:0008270">
    <property type="term" value="F:zinc ion binding"/>
    <property type="evidence" value="ECO:0007669"/>
    <property type="project" value="UniProtKB-KW"/>
</dbReference>
<dbReference type="InterPro" id="IPR004859">
    <property type="entry name" value="Xrn1_N"/>
</dbReference>
<feature type="region of interest" description="Disordered" evidence="3">
    <location>
        <begin position="792"/>
        <end position="850"/>
    </location>
</feature>
<evidence type="ECO:0000313" key="6">
    <source>
        <dbReference type="Proteomes" id="UP000789595"/>
    </source>
</evidence>
<evidence type="ECO:0000256" key="3">
    <source>
        <dbReference type="SAM" id="MobiDB-lite"/>
    </source>
</evidence>
<gene>
    <name evidence="5" type="ORF">PECAL_1P10860</name>
</gene>
<comment type="similarity">
    <text evidence="1">Belongs to the 5'-3' exonuclease family.</text>
</comment>
<protein>
    <recommendedName>
        <fullName evidence="4">C3H1-type domain-containing protein</fullName>
    </recommendedName>
</protein>
<dbReference type="PROSITE" id="PS50103">
    <property type="entry name" value="ZF_C3H1"/>
    <property type="match status" value="1"/>
</dbReference>
<keyword evidence="2" id="KW-0863">Zinc-finger</keyword>
<feature type="region of interest" description="Disordered" evidence="3">
    <location>
        <begin position="418"/>
        <end position="438"/>
    </location>
</feature>
<dbReference type="Pfam" id="PF03159">
    <property type="entry name" value="XRN_N"/>
    <property type="match status" value="1"/>
</dbReference>
<dbReference type="InterPro" id="IPR000571">
    <property type="entry name" value="Znf_CCCH"/>
</dbReference>
<feature type="compositionally biased region" description="Basic and acidic residues" evidence="3">
    <location>
        <begin position="344"/>
        <end position="368"/>
    </location>
</feature>
<dbReference type="PANTHER" id="PTHR12341:SF7">
    <property type="entry name" value="5'-3' EXORIBONUCLEASE 1"/>
    <property type="match status" value="1"/>
</dbReference>
<dbReference type="GO" id="GO:0003723">
    <property type="term" value="F:RNA binding"/>
    <property type="evidence" value="ECO:0007669"/>
    <property type="project" value="TreeGrafter"/>
</dbReference>
<dbReference type="GO" id="GO:0004534">
    <property type="term" value="F:5'-3' RNA exonuclease activity"/>
    <property type="evidence" value="ECO:0007669"/>
    <property type="project" value="TreeGrafter"/>
</dbReference>
<evidence type="ECO:0000256" key="1">
    <source>
        <dbReference type="ARBA" id="ARBA00038299"/>
    </source>
</evidence>
<evidence type="ECO:0000313" key="5">
    <source>
        <dbReference type="EMBL" id="CAH0364708.1"/>
    </source>
</evidence>
<feature type="zinc finger region" description="C3H1-type" evidence="2">
    <location>
        <begin position="848"/>
        <end position="876"/>
    </location>
</feature>
<evidence type="ECO:0000256" key="2">
    <source>
        <dbReference type="PROSITE-ProRule" id="PRU00723"/>
    </source>
</evidence>
<feature type="region of interest" description="Disordered" evidence="3">
    <location>
        <begin position="344"/>
        <end position="370"/>
    </location>
</feature>
<feature type="domain" description="C3H1-type" evidence="4">
    <location>
        <begin position="848"/>
        <end position="876"/>
    </location>
</feature>
<dbReference type="AlphaFoldDB" id="A0A8J2S5C1"/>
<keyword evidence="6" id="KW-1185">Reference proteome</keyword>
<proteinExistence type="inferred from homology"/>
<dbReference type="OrthoDB" id="372487at2759"/>
<feature type="compositionally biased region" description="Low complexity" evidence="3">
    <location>
        <begin position="831"/>
        <end position="844"/>
    </location>
</feature>
<dbReference type="InterPro" id="IPR027073">
    <property type="entry name" value="5_3_exoribonuclease"/>
</dbReference>
<comment type="caution">
    <text evidence="5">The sequence shown here is derived from an EMBL/GenBank/DDBJ whole genome shotgun (WGS) entry which is preliminary data.</text>
</comment>
<dbReference type="Gene3D" id="3.40.50.12390">
    <property type="match status" value="2"/>
</dbReference>
<keyword evidence="2" id="KW-0479">Metal-binding</keyword>
<organism evidence="5 6">
    <name type="scientific">Pelagomonas calceolata</name>
    <dbReference type="NCBI Taxonomy" id="35677"/>
    <lineage>
        <taxon>Eukaryota</taxon>
        <taxon>Sar</taxon>
        <taxon>Stramenopiles</taxon>
        <taxon>Ochrophyta</taxon>
        <taxon>Pelagophyceae</taxon>
        <taxon>Pelagomonadales</taxon>
        <taxon>Pelagomonadaceae</taxon>
        <taxon>Pelagomonas</taxon>
    </lineage>
</organism>
<sequence length="889" mass="96769">MGVSKFHAWLVEQFGSAASDARGRALAADHVVVDMTSVVQSAARRCKSGREAVKRVVGRVESIFTSSKTATTHSVCRARTSVGFFLDGPLPRAKVVTVRQRRLKAKDGVRADGLVTERGARRPSPNRIPPFDVLEISPGTDFSERLAEALGQWAEKRTRRNAAARQGFDEVVVSDASVPGDGEVKCVEYLDACAREAARSGDPRPRDVVLYGGDVDLVVMALCRAQPGPGPVFGPHVRSILVLSDAGRVLDVGALADALCARVARKNDEEDPTLERRQVALDFATLAVAAGGNDYLPPLSVASHALWDAYKAQDRALYDETSGKVDLEVLGSLLEDRHVPAHDAATIDEKRRRVAEDARSHTRTKDGRPAAPRALELALLRKADRVGVRVLAPRDFGAVTSGAATLLYRVEWRPVPVQPRDSDDSIPRRRTPPPVSTAPWRVAIGADGSRLNRVELRHVDPRVEIRAPAGGGPLEVRCRARNHIGWGRARTTRLKRDPRWCVQQCPQGQRCTNPQCVHAHEIRHLAEEWPRAGSARPPQASGVWAQRTFSSVPPKDEESDAETLVGSDDEVVAWAEGEWLQTLEWCVTTYARGHCRDFSRRYARPAAPPPEALIGYCSSMRGVDRDTTTDEYVPPPPPAESLACLLPGRRAAHLLPLVLRPLFEDGSPVADAWHGAVADVPLDRILEAAAALRRAAPPELDAAAPSAFGAVVRYRASPYTGLVDVDVCPAAEGRQHYDSMPPRGAPPPRGVFYDPNQGGQYVDPSQAYMVPQYARHYPGHYYAAPIPLAPIPSDAGSSGPPSPPSPRRTRRPRRRGSPRDSPVADDDEAETAAPTTEASTASVPPQAPRDQTRCRFFFSARGCKRGAGCWFLHSDEAAEPEAEDESKQK</sequence>
<reference evidence="5" key="1">
    <citation type="submission" date="2021-11" db="EMBL/GenBank/DDBJ databases">
        <authorList>
            <consortium name="Genoscope - CEA"/>
            <person name="William W."/>
        </authorList>
    </citation>
    <scope>NUCLEOTIDE SEQUENCE</scope>
</reference>
<evidence type="ECO:0000259" key="4">
    <source>
        <dbReference type="PROSITE" id="PS50103"/>
    </source>
</evidence>
<feature type="region of interest" description="Disordered" evidence="3">
    <location>
        <begin position="532"/>
        <end position="561"/>
    </location>
</feature>
<accession>A0A8J2S5C1</accession>
<dbReference type="GO" id="GO:0000956">
    <property type="term" value="P:nuclear-transcribed mRNA catabolic process"/>
    <property type="evidence" value="ECO:0007669"/>
    <property type="project" value="TreeGrafter"/>
</dbReference>
<dbReference type="Proteomes" id="UP000789595">
    <property type="component" value="Unassembled WGS sequence"/>
</dbReference>